<dbReference type="InParanoid" id="A0A1B1YW89"/>
<protein>
    <submittedName>
        <fullName evidence="1">Uncharacterized protein</fullName>
    </submittedName>
</protein>
<keyword evidence="2" id="KW-1185">Reference proteome</keyword>
<dbReference type="EMBL" id="CP014671">
    <property type="protein sequence ID" value="ANX05012.1"/>
    <property type="molecule type" value="Genomic_DNA"/>
</dbReference>
<organism evidence="1 2">
    <name type="scientific">Immundisolibacter cernigliae</name>
    <dbReference type="NCBI Taxonomy" id="1810504"/>
    <lineage>
        <taxon>Bacteria</taxon>
        <taxon>Pseudomonadati</taxon>
        <taxon>Pseudomonadota</taxon>
        <taxon>Gammaproteobacteria</taxon>
        <taxon>Immundisolibacterales</taxon>
        <taxon>Immundisolibacteraceae</taxon>
        <taxon>Immundisolibacter</taxon>
    </lineage>
</organism>
<proteinExistence type="predicted"/>
<sequence>MEVVLHVHQQQFLVLLLVVEAQFQQRRQARPARWVQRVQQGCQVPIHMRPVGEHFVGGGPGQQAAPRARVKWPDLVVVGIEQIAIAGMKRAISRQVWRQEEGLEKPARMR</sequence>
<dbReference type="AlphaFoldDB" id="A0A1B1YW89"/>
<evidence type="ECO:0000313" key="1">
    <source>
        <dbReference type="EMBL" id="ANX05012.1"/>
    </source>
</evidence>
<gene>
    <name evidence="1" type="ORF">PG2T_13070</name>
</gene>
<accession>A0A1B1YW89</accession>
<dbReference type="Proteomes" id="UP000092952">
    <property type="component" value="Chromosome"/>
</dbReference>
<reference evidence="2" key="1">
    <citation type="submission" date="2016-03" db="EMBL/GenBank/DDBJ databases">
        <title>Complete genome sequence of Solimmundus cernigliae, representing a novel lineage of polycyclic aromatic hydrocarbon degraders within the Gammaproteobacteria.</title>
        <authorList>
            <person name="Singleton D.R."/>
            <person name="Dickey A.N."/>
            <person name="Scholl E.H."/>
            <person name="Wright F.A."/>
            <person name="Aitken M.D."/>
        </authorList>
    </citation>
    <scope>NUCLEOTIDE SEQUENCE [LARGE SCALE GENOMIC DNA]</scope>
    <source>
        <strain evidence="2">TR3.2</strain>
    </source>
</reference>
<evidence type="ECO:0000313" key="2">
    <source>
        <dbReference type="Proteomes" id="UP000092952"/>
    </source>
</evidence>
<name>A0A1B1YW89_9GAMM</name>
<dbReference type="KEGG" id="gbi:PG2T_13070"/>